<dbReference type="GO" id="GO:0016020">
    <property type="term" value="C:membrane"/>
    <property type="evidence" value="ECO:0007669"/>
    <property type="project" value="UniProtKB-SubCell"/>
</dbReference>
<evidence type="ECO:0000256" key="3">
    <source>
        <dbReference type="ARBA" id="ARBA00022989"/>
    </source>
</evidence>
<feature type="transmembrane region" description="Helical" evidence="5">
    <location>
        <begin position="100"/>
        <end position="122"/>
    </location>
</feature>
<proteinExistence type="predicted"/>
<dbReference type="InterPro" id="IPR007267">
    <property type="entry name" value="GtrA_DPMS_TM"/>
</dbReference>
<dbReference type="PATRIC" id="fig|188932.3.peg.4982"/>
<dbReference type="EMBL" id="CP014504">
    <property type="protein sequence ID" value="AMQ01632.1"/>
    <property type="molecule type" value="Genomic_DNA"/>
</dbReference>
<keyword evidence="7" id="KW-0560">Oxidoreductase</keyword>
<reference evidence="7 8" key="1">
    <citation type="submission" date="2016-03" db="EMBL/GenBank/DDBJ databases">
        <title>Complete genome sequence of Pedobacter cryoconitis PAMC 27485.</title>
        <authorList>
            <person name="Lee J."/>
            <person name="Kim O.-S."/>
        </authorList>
    </citation>
    <scope>NUCLEOTIDE SEQUENCE [LARGE SCALE GENOMIC DNA]</scope>
    <source>
        <strain evidence="7 8">PAMC 27485</strain>
    </source>
</reference>
<dbReference type="RefSeq" id="WP_068406124.1">
    <property type="nucleotide sequence ID" value="NZ_CP014504.1"/>
</dbReference>
<accession>A0A127VK35</accession>
<evidence type="ECO:0000256" key="5">
    <source>
        <dbReference type="SAM" id="Phobius"/>
    </source>
</evidence>
<comment type="subcellular location">
    <subcellularLocation>
        <location evidence="1">Membrane</location>
        <topology evidence="1">Multi-pass membrane protein</topology>
    </subcellularLocation>
</comment>
<keyword evidence="8" id="KW-1185">Reference proteome</keyword>
<feature type="transmembrane region" description="Helical" evidence="5">
    <location>
        <begin position="134"/>
        <end position="153"/>
    </location>
</feature>
<evidence type="ECO:0000256" key="2">
    <source>
        <dbReference type="ARBA" id="ARBA00022692"/>
    </source>
</evidence>
<dbReference type="GO" id="GO:0000271">
    <property type="term" value="P:polysaccharide biosynthetic process"/>
    <property type="evidence" value="ECO:0007669"/>
    <property type="project" value="InterPro"/>
</dbReference>
<organism evidence="7 8">
    <name type="scientific">Pedobacter cryoconitis</name>
    <dbReference type="NCBI Taxonomy" id="188932"/>
    <lineage>
        <taxon>Bacteria</taxon>
        <taxon>Pseudomonadati</taxon>
        <taxon>Bacteroidota</taxon>
        <taxon>Sphingobacteriia</taxon>
        <taxon>Sphingobacteriales</taxon>
        <taxon>Sphingobacteriaceae</taxon>
        <taxon>Pedobacter</taxon>
    </lineage>
</organism>
<evidence type="ECO:0000256" key="4">
    <source>
        <dbReference type="ARBA" id="ARBA00023136"/>
    </source>
</evidence>
<dbReference type="Pfam" id="PF04138">
    <property type="entry name" value="GtrA_DPMS_TM"/>
    <property type="match status" value="1"/>
</dbReference>
<name>A0A127VK35_9SPHI</name>
<dbReference type="Proteomes" id="UP000071561">
    <property type="component" value="Chromosome"/>
</dbReference>
<feature type="domain" description="GtrA/DPMS transmembrane" evidence="6">
    <location>
        <begin position="27"/>
        <end position="153"/>
    </location>
</feature>
<gene>
    <name evidence="7" type="ORF">AY601_4810</name>
</gene>
<keyword evidence="7" id="KW-0503">Monooxygenase</keyword>
<dbReference type="GO" id="GO:0004497">
    <property type="term" value="F:monooxygenase activity"/>
    <property type="evidence" value="ECO:0007669"/>
    <property type="project" value="UniProtKB-KW"/>
</dbReference>
<evidence type="ECO:0000313" key="8">
    <source>
        <dbReference type="Proteomes" id="UP000071561"/>
    </source>
</evidence>
<feature type="transmembrane region" description="Helical" evidence="5">
    <location>
        <begin position="28"/>
        <end position="51"/>
    </location>
</feature>
<keyword evidence="3 5" id="KW-1133">Transmembrane helix</keyword>
<sequence length="157" mass="17910">MLKNPLIKLIDFFYFPFLRFIPIKTFRYGITGGSNALLNLTIFFLSYNYVLKGEALRIGSYTITSYIGADLMALSVSFPVGFLLNKYLVFQQEGRGVQQLGLYAFVTASSLLMNYGLLHLLVGYFGLWATPSQAFIIVLMSAFSYFFQSYVTFRERT</sequence>
<feature type="transmembrane region" description="Helical" evidence="5">
    <location>
        <begin position="63"/>
        <end position="88"/>
    </location>
</feature>
<keyword evidence="4 5" id="KW-0472">Membrane</keyword>
<dbReference type="AlphaFoldDB" id="A0A127VK35"/>
<dbReference type="KEGG" id="pcm:AY601_4810"/>
<dbReference type="OrthoDB" id="771485at2"/>
<evidence type="ECO:0000259" key="6">
    <source>
        <dbReference type="Pfam" id="PF04138"/>
    </source>
</evidence>
<keyword evidence="2 5" id="KW-0812">Transmembrane</keyword>
<evidence type="ECO:0000256" key="1">
    <source>
        <dbReference type="ARBA" id="ARBA00004141"/>
    </source>
</evidence>
<protein>
    <submittedName>
        <fullName evidence="7">Phenylalanine 4-monooxygenase</fullName>
    </submittedName>
</protein>
<evidence type="ECO:0000313" key="7">
    <source>
        <dbReference type="EMBL" id="AMQ01632.1"/>
    </source>
</evidence>